<keyword evidence="1" id="KW-0808">Transferase</keyword>
<accession>A0A1H2L8X5</accession>
<organism evidence="1 2">
    <name type="scientific">Pseudomonas sihuiensis</name>
    <dbReference type="NCBI Taxonomy" id="1274359"/>
    <lineage>
        <taxon>Bacteria</taxon>
        <taxon>Pseudomonadati</taxon>
        <taxon>Pseudomonadota</taxon>
        <taxon>Gammaproteobacteria</taxon>
        <taxon>Pseudomonadales</taxon>
        <taxon>Pseudomonadaceae</taxon>
        <taxon>Pseudomonas</taxon>
    </lineage>
</organism>
<proteinExistence type="predicted"/>
<dbReference type="AlphaFoldDB" id="A0A1H2L8X5"/>
<sequence length="364" mass="41035">MSAVFISRSVSAVDGGGQLTERNRKIVNSIGFDGGTYFFEVSVDGYYEKLVNSVLGRPYGFGRSLVDRLKSIMLGGGVQCVFIEHSLLAGYARYIKRWNPDVPIFIFYHNVEFHYYLHKSRVESIFNVVMLLLAWRNESIGRRFADHHVVLTRRDGMELKRLYGIDRAKVIPISLPYLSDQTDSGSLVSSGYHLYVGSNFFANIDGLCWYIENVLPYMKTKLVVVGKGMEFLRSKYPAVLNLEILGYVEDLTGFYRAADFFVNPVFVGSGMKTKTVEAFRHAKTVLGCKEAFVGFDIDFSGGETAFLCETAEQYSSAENEVLSDIPKYKFNASAKAYFSCYLSDEVVAAEFRSYFFEVSSNVSP</sequence>
<dbReference type="Pfam" id="PF13692">
    <property type="entry name" value="Glyco_trans_1_4"/>
    <property type="match status" value="1"/>
</dbReference>
<evidence type="ECO:0000313" key="2">
    <source>
        <dbReference type="Proteomes" id="UP000198675"/>
    </source>
</evidence>
<dbReference type="EMBL" id="LT629797">
    <property type="protein sequence ID" value="SDU77497.1"/>
    <property type="molecule type" value="Genomic_DNA"/>
</dbReference>
<protein>
    <submittedName>
        <fullName evidence="1">Glycosyltransferase involved in cell wall bisynthesis</fullName>
    </submittedName>
</protein>
<name>A0A1H2L8X5_9PSED</name>
<dbReference type="RefSeq" id="WP_157719655.1">
    <property type="nucleotide sequence ID" value="NZ_LT629797.1"/>
</dbReference>
<dbReference type="GO" id="GO:0016740">
    <property type="term" value="F:transferase activity"/>
    <property type="evidence" value="ECO:0007669"/>
    <property type="project" value="UniProtKB-KW"/>
</dbReference>
<keyword evidence="2" id="KW-1185">Reference proteome</keyword>
<dbReference type="Gene3D" id="3.40.50.2000">
    <property type="entry name" value="Glycogen Phosphorylase B"/>
    <property type="match status" value="1"/>
</dbReference>
<evidence type="ECO:0000313" key="1">
    <source>
        <dbReference type="EMBL" id="SDU77497.1"/>
    </source>
</evidence>
<reference evidence="2" key="1">
    <citation type="submission" date="2016-10" db="EMBL/GenBank/DDBJ databases">
        <authorList>
            <person name="Varghese N."/>
            <person name="Submissions S."/>
        </authorList>
    </citation>
    <scope>NUCLEOTIDE SEQUENCE [LARGE SCALE GENOMIC DNA]</scope>
    <source>
        <strain evidence="2">KCTC 32246</strain>
    </source>
</reference>
<gene>
    <name evidence="1" type="ORF">SAMN05216363_0792</name>
</gene>
<dbReference type="SUPFAM" id="SSF53756">
    <property type="entry name" value="UDP-Glycosyltransferase/glycogen phosphorylase"/>
    <property type="match status" value="1"/>
</dbReference>
<dbReference type="Proteomes" id="UP000198675">
    <property type="component" value="Chromosome I"/>
</dbReference>